<keyword evidence="1" id="KW-1133">Transmembrane helix</keyword>
<reference evidence="2 3" key="1">
    <citation type="journal article" date="2015" name="Microbiome">
        <title>Genomic resolution of linkages in carbon, nitrogen, and sulfur cycling among widespread estuary sediment bacteria.</title>
        <authorList>
            <person name="Baker B.J."/>
            <person name="Lazar C.S."/>
            <person name="Teske A.P."/>
            <person name="Dick G.J."/>
        </authorList>
    </citation>
    <scope>NUCLEOTIDE SEQUENCE [LARGE SCALE GENOMIC DNA]</scope>
    <source>
        <strain evidence="2">DG_54_3</strain>
    </source>
</reference>
<dbReference type="EMBL" id="LIZX01000115">
    <property type="protein sequence ID" value="KPJ65457.1"/>
    <property type="molecule type" value="Genomic_DNA"/>
</dbReference>
<comment type="caution">
    <text evidence="2">The sequence shown here is derived from an EMBL/GenBank/DDBJ whole genome shotgun (WGS) entry which is preliminary data.</text>
</comment>
<accession>A0A0S7XSK1</accession>
<dbReference type="AlphaFoldDB" id="A0A0S7XSK1"/>
<evidence type="ECO:0000313" key="2">
    <source>
        <dbReference type="EMBL" id="KPJ65457.1"/>
    </source>
</evidence>
<organism evidence="2 3">
    <name type="scientific">candidate division WOR-1 bacterium DG_54_3</name>
    <dbReference type="NCBI Taxonomy" id="1703775"/>
    <lineage>
        <taxon>Bacteria</taxon>
        <taxon>Bacillati</taxon>
        <taxon>Saganbacteria</taxon>
    </lineage>
</organism>
<feature type="non-terminal residue" evidence="2">
    <location>
        <position position="1"/>
    </location>
</feature>
<feature type="transmembrane region" description="Helical" evidence="1">
    <location>
        <begin position="45"/>
        <end position="63"/>
    </location>
</feature>
<proteinExistence type="predicted"/>
<protein>
    <submittedName>
        <fullName evidence="2">Uncharacterized protein</fullName>
    </submittedName>
</protein>
<evidence type="ECO:0000313" key="3">
    <source>
        <dbReference type="Proteomes" id="UP000051861"/>
    </source>
</evidence>
<sequence length="73" mass="8054">GGTSTFYVSKIPFEKIHARLQESKSPLLMGKVQNALDEVNRWAKGFLFGPLVAVAGAVGLAFYQRSKERKGEK</sequence>
<gene>
    <name evidence="2" type="ORF">AMJ44_10120</name>
</gene>
<name>A0A0S7XSK1_UNCSA</name>
<keyword evidence="1" id="KW-0472">Membrane</keyword>
<dbReference type="Proteomes" id="UP000051861">
    <property type="component" value="Unassembled WGS sequence"/>
</dbReference>
<keyword evidence="1" id="KW-0812">Transmembrane</keyword>
<evidence type="ECO:0000256" key="1">
    <source>
        <dbReference type="SAM" id="Phobius"/>
    </source>
</evidence>